<name>A0A2T2N870_CORCC</name>
<evidence type="ECO:0000256" key="2">
    <source>
        <dbReference type="ARBA" id="ARBA00022723"/>
    </source>
</evidence>
<gene>
    <name evidence="9" type="ORF">BS50DRAFT_578170</name>
</gene>
<evidence type="ECO:0000313" key="10">
    <source>
        <dbReference type="Proteomes" id="UP000240883"/>
    </source>
</evidence>
<dbReference type="GO" id="GO:0005634">
    <property type="term" value="C:nucleus"/>
    <property type="evidence" value="ECO:0007669"/>
    <property type="project" value="UniProtKB-SubCell"/>
</dbReference>
<dbReference type="GO" id="GO:0000978">
    <property type="term" value="F:RNA polymerase II cis-regulatory region sequence-specific DNA binding"/>
    <property type="evidence" value="ECO:0007669"/>
    <property type="project" value="InterPro"/>
</dbReference>
<dbReference type="Proteomes" id="UP000240883">
    <property type="component" value="Unassembled WGS sequence"/>
</dbReference>
<evidence type="ECO:0000256" key="3">
    <source>
        <dbReference type="ARBA" id="ARBA00022737"/>
    </source>
</evidence>
<feature type="compositionally biased region" description="Low complexity" evidence="7">
    <location>
        <begin position="32"/>
        <end position="46"/>
    </location>
</feature>
<keyword evidence="3" id="KW-0677">Repeat</keyword>
<feature type="domain" description="Xylanolytic transcriptional activator regulatory" evidence="8">
    <location>
        <begin position="192"/>
        <end position="411"/>
    </location>
</feature>
<dbReference type="PANTHER" id="PTHR40626">
    <property type="entry name" value="MIP31509P"/>
    <property type="match status" value="1"/>
</dbReference>
<dbReference type="STRING" id="1448308.A0A2T2N870"/>
<organism evidence="9 10">
    <name type="scientific">Corynespora cassiicola Philippines</name>
    <dbReference type="NCBI Taxonomy" id="1448308"/>
    <lineage>
        <taxon>Eukaryota</taxon>
        <taxon>Fungi</taxon>
        <taxon>Dikarya</taxon>
        <taxon>Ascomycota</taxon>
        <taxon>Pezizomycotina</taxon>
        <taxon>Dothideomycetes</taxon>
        <taxon>Pleosporomycetidae</taxon>
        <taxon>Pleosporales</taxon>
        <taxon>Corynesporascaceae</taxon>
        <taxon>Corynespora</taxon>
    </lineage>
</organism>
<dbReference type="GO" id="GO:0000785">
    <property type="term" value="C:chromatin"/>
    <property type="evidence" value="ECO:0007669"/>
    <property type="project" value="TreeGrafter"/>
</dbReference>
<dbReference type="EMBL" id="KZ678143">
    <property type="protein sequence ID" value="PSN61613.1"/>
    <property type="molecule type" value="Genomic_DNA"/>
</dbReference>
<evidence type="ECO:0000256" key="1">
    <source>
        <dbReference type="ARBA" id="ARBA00004123"/>
    </source>
</evidence>
<dbReference type="InterPro" id="IPR051059">
    <property type="entry name" value="VerF-like"/>
</dbReference>
<comment type="subcellular location">
    <subcellularLocation>
        <location evidence="1">Nucleus</location>
    </subcellularLocation>
</comment>
<evidence type="ECO:0000256" key="7">
    <source>
        <dbReference type="SAM" id="MobiDB-lite"/>
    </source>
</evidence>
<keyword evidence="10" id="KW-1185">Reference proteome</keyword>
<dbReference type="Pfam" id="PF04082">
    <property type="entry name" value="Fungal_trans"/>
    <property type="match status" value="1"/>
</dbReference>
<reference evidence="9 10" key="1">
    <citation type="journal article" date="2018" name="Front. Microbiol.">
        <title>Genome-Wide Analysis of Corynespora cassiicola Leaf Fall Disease Putative Effectors.</title>
        <authorList>
            <person name="Lopez D."/>
            <person name="Ribeiro S."/>
            <person name="Label P."/>
            <person name="Fumanal B."/>
            <person name="Venisse J.S."/>
            <person name="Kohler A."/>
            <person name="de Oliveira R.R."/>
            <person name="Labutti K."/>
            <person name="Lipzen A."/>
            <person name="Lail K."/>
            <person name="Bauer D."/>
            <person name="Ohm R.A."/>
            <person name="Barry K.W."/>
            <person name="Spatafora J."/>
            <person name="Grigoriev I.V."/>
            <person name="Martin F.M."/>
            <person name="Pujade-Renaud V."/>
        </authorList>
    </citation>
    <scope>NUCLEOTIDE SEQUENCE [LARGE SCALE GENOMIC DNA]</scope>
    <source>
        <strain evidence="9 10">Philippines</strain>
    </source>
</reference>
<keyword evidence="5" id="KW-0862">Zinc</keyword>
<dbReference type="CDD" id="cd12148">
    <property type="entry name" value="fungal_TF_MHR"/>
    <property type="match status" value="1"/>
</dbReference>
<dbReference type="GO" id="GO:0000981">
    <property type="term" value="F:DNA-binding transcription factor activity, RNA polymerase II-specific"/>
    <property type="evidence" value="ECO:0007669"/>
    <property type="project" value="InterPro"/>
</dbReference>
<keyword evidence="6" id="KW-0539">Nucleus</keyword>
<evidence type="ECO:0000256" key="6">
    <source>
        <dbReference type="ARBA" id="ARBA00023242"/>
    </source>
</evidence>
<dbReference type="PANTHER" id="PTHR40626:SF1">
    <property type="entry name" value="TRANSCRIPTION FACTOR WITH C2H2 AND ZN(2)-CYS(6) DNA BINDING DOMAIN (EUROFUNG)"/>
    <property type="match status" value="1"/>
</dbReference>
<evidence type="ECO:0000259" key="8">
    <source>
        <dbReference type="Pfam" id="PF04082"/>
    </source>
</evidence>
<protein>
    <recommendedName>
        <fullName evidence="8">Xylanolytic transcriptional activator regulatory domain-containing protein</fullName>
    </recommendedName>
</protein>
<dbReference type="AlphaFoldDB" id="A0A2T2N870"/>
<dbReference type="GO" id="GO:0008270">
    <property type="term" value="F:zinc ion binding"/>
    <property type="evidence" value="ECO:0007669"/>
    <property type="project" value="UniProtKB-KW"/>
</dbReference>
<evidence type="ECO:0000256" key="4">
    <source>
        <dbReference type="ARBA" id="ARBA00022771"/>
    </source>
</evidence>
<feature type="region of interest" description="Disordered" evidence="7">
    <location>
        <begin position="26"/>
        <end position="46"/>
    </location>
</feature>
<keyword evidence="2" id="KW-0479">Metal-binding</keyword>
<evidence type="ECO:0000256" key="5">
    <source>
        <dbReference type="ARBA" id="ARBA00022833"/>
    </source>
</evidence>
<dbReference type="InterPro" id="IPR007219">
    <property type="entry name" value="XnlR_reg_dom"/>
</dbReference>
<dbReference type="OrthoDB" id="3945418at2759"/>
<accession>A0A2T2N870</accession>
<dbReference type="GO" id="GO:0006351">
    <property type="term" value="P:DNA-templated transcription"/>
    <property type="evidence" value="ECO:0007669"/>
    <property type="project" value="InterPro"/>
</dbReference>
<keyword evidence="4" id="KW-0863">Zinc-finger</keyword>
<sequence length="546" mass="61543">MPCGRCRSHGITCTYGRLGLAEPLTSPRLADSSHSSSSVVSNTEVSSGRKQGQVSVRFLLALTRPSSYDASAAVAADAPELDTVEIKTGRFSPRLHSADEYAESDMILLDLDPCSLEYFDYCPPVMAEEAAFDQHHPETPSLEARMREIVHILSAVPTSKWGCLRGAHNRLSVELAHTVFTVAHLRHFVSGYFHHYYDHLPIIHKPTFDIHTISLRLLLAMFLLGSLSFAPSDASCSTQRFFDVAEAYIFEHPIFDQVISDPDQGNASDDAIETLQAALMLLIVQLSNCDRVVRRRILLQKLPCFISAVRTLGLFGYKHRSIASNTHESKWQHFIHEEVRMRLAAHTFMTDSYTAVFFNRPPQVDVSEMLGDRPYREDIFEVKTALDFERLAFPEISEPQSYSLSGLSSFLFSGSVPDTLHLVEKHITAADLLMMVCAIQSVAMVSKANYLMPEAATMVVRASDRWKILWDRVKKEEESRCISQRGFVKHAAEFWWLVKMVAEVAQSGEPVCRYLEPLPSDSMEDLHDFIKKYKTRPGTSEDVHSH</sequence>
<evidence type="ECO:0000313" key="9">
    <source>
        <dbReference type="EMBL" id="PSN61613.1"/>
    </source>
</evidence>
<proteinExistence type="predicted"/>